<keyword evidence="9" id="KW-0539">Nucleus</keyword>
<keyword evidence="8" id="KW-0804">Transcription</keyword>
<dbReference type="InterPro" id="IPR016197">
    <property type="entry name" value="Chromo-like_dom_sf"/>
</dbReference>
<evidence type="ECO:0000259" key="11">
    <source>
        <dbReference type="PROSITE" id="PS50013"/>
    </source>
</evidence>
<dbReference type="InterPro" id="IPR040221">
    <property type="entry name" value="CDCA7/CDA7L"/>
</dbReference>
<keyword evidence="6" id="KW-0832">Ubl conjugation</keyword>
<protein>
    <recommendedName>
        <fullName evidence="11">Chromo domain-containing protein</fullName>
    </recommendedName>
</protein>
<dbReference type="SUPFAM" id="SSF54160">
    <property type="entry name" value="Chromo domain-like"/>
    <property type="match status" value="1"/>
</dbReference>
<dbReference type="InterPro" id="IPR000953">
    <property type="entry name" value="Chromo/chromo_shadow_dom"/>
</dbReference>
<dbReference type="PANTHER" id="PTHR31169:SF8">
    <property type="entry name" value="ZINC-FINGER DOMAIN OF MONOAMINE-OXIDASE A REPRESSOR R1 PROTEIN"/>
    <property type="match status" value="1"/>
</dbReference>
<dbReference type="Gene3D" id="2.40.50.40">
    <property type="match status" value="1"/>
</dbReference>
<dbReference type="GO" id="GO:0006355">
    <property type="term" value="P:regulation of DNA-templated transcription"/>
    <property type="evidence" value="ECO:0007669"/>
    <property type="project" value="InterPro"/>
</dbReference>
<feature type="domain" description="Chromo" evidence="11">
    <location>
        <begin position="234"/>
        <end position="281"/>
    </location>
</feature>
<dbReference type="GO" id="GO:0005737">
    <property type="term" value="C:cytoplasm"/>
    <property type="evidence" value="ECO:0007669"/>
    <property type="project" value="UniProtKB-SubCell"/>
</dbReference>
<dbReference type="Proteomes" id="UP000013776">
    <property type="component" value="Unassembled WGS sequence"/>
</dbReference>
<keyword evidence="5" id="KW-0597">Phosphoprotein</keyword>
<dbReference type="AlphaFoldDB" id="R4X7E6"/>
<keyword evidence="4" id="KW-1017">Isopeptide bond</keyword>
<evidence type="ECO:0000256" key="8">
    <source>
        <dbReference type="ARBA" id="ARBA00023163"/>
    </source>
</evidence>
<feature type="region of interest" description="Disordered" evidence="10">
    <location>
        <begin position="210"/>
        <end position="229"/>
    </location>
</feature>
<dbReference type="CDD" id="cd00024">
    <property type="entry name" value="CD_CSD"/>
    <property type="match status" value="1"/>
</dbReference>
<keyword evidence="13" id="KW-1185">Reference proteome</keyword>
<dbReference type="InterPro" id="IPR018866">
    <property type="entry name" value="Znf-4CXXC_R1"/>
</dbReference>
<keyword evidence="3" id="KW-0963">Cytoplasm</keyword>
<evidence type="ECO:0000256" key="9">
    <source>
        <dbReference type="ARBA" id="ARBA00023242"/>
    </source>
</evidence>
<comment type="caution">
    <text evidence="12">The sequence shown here is derived from an EMBL/GenBank/DDBJ whole genome shotgun (WGS) entry which is preliminary data.</text>
</comment>
<dbReference type="eggNOG" id="ENOG502QWH1">
    <property type="taxonomic scope" value="Eukaryota"/>
</dbReference>
<evidence type="ECO:0000256" key="2">
    <source>
        <dbReference type="ARBA" id="ARBA00004496"/>
    </source>
</evidence>
<sequence length="347" mass="38334">MTLTPYELERQARLEENAKLLASLGLDAVHGPRGGERKKGEGTGSGTRHKKVRVDTPDRALRPRVWRSSPSSSSEPPSPCTTTRNKGDRAVVTTTITTTRHPRVYDPVLGTSCHQCRQKTTDAKRTCTLPNCFLKICFRCLPNRYGTSVHRDRDDGDDDWQCPKCRGLCNCSLCRKASGRAPTGILAPVAFKLGFDGVAAMLASTERAPYSVSREPTKKKRKRGQEEDEDEREYIVESIVAATLVDGDLFFQTRWAGYAAEEDTMEPYRTMYNLVAMDAYEAAGGTVEYQGISVPVGSALAWRAISARLMRREFAEQVRRSQTHLHSAPTDGQVVKVPPVNAAVAVA</sequence>
<organism evidence="12 13">
    <name type="scientific">Taphrina deformans (strain PYCC 5710 / ATCC 11124 / CBS 356.35 / IMI 108563 / JCM 9778 / NBRC 8474)</name>
    <name type="common">Peach leaf curl fungus</name>
    <name type="synonym">Lalaria deformans</name>
    <dbReference type="NCBI Taxonomy" id="1097556"/>
    <lineage>
        <taxon>Eukaryota</taxon>
        <taxon>Fungi</taxon>
        <taxon>Dikarya</taxon>
        <taxon>Ascomycota</taxon>
        <taxon>Taphrinomycotina</taxon>
        <taxon>Taphrinomycetes</taxon>
        <taxon>Taphrinales</taxon>
        <taxon>Taphrinaceae</taxon>
        <taxon>Taphrina</taxon>
    </lineage>
</organism>
<gene>
    <name evidence="12" type="ORF">TAPDE_000998</name>
</gene>
<dbReference type="STRING" id="1097556.R4X7E6"/>
<evidence type="ECO:0000256" key="3">
    <source>
        <dbReference type="ARBA" id="ARBA00022490"/>
    </source>
</evidence>
<name>R4X7E6_TAPDE</name>
<evidence type="ECO:0000256" key="5">
    <source>
        <dbReference type="ARBA" id="ARBA00022553"/>
    </source>
</evidence>
<reference evidence="12 13" key="1">
    <citation type="journal article" date="2013" name="MBio">
        <title>Genome sequencing of the plant pathogen Taphrina deformans, the causal agent of peach leaf curl.</title>
        <authorList>
            <person name="Cisse O.H."/>
            <person name="Almeida J.M.G.C.F."/>
            <person name="Fonseca A."/>
            <person name="Kumar A.A."/>
            <person name="Salojaervi J."/>
            <person name="Overmyer K."/>
            <person name="Hauser P.M."/>
            <person name="Pagni M."/>
        </authorList>
    </citation>
    <scope>NUCLEOTIDE SEQUENCE [LARGE SCALE GENOMIC DNA]</scope>
    <source>
        <strain evidence="13">PYCC 5710 / ATCC 11124 / CBS 356.35 / IMI 108563 / JCM 9778 / NBRC 8474</strain>
    </source>
</reference>
<evidence type="ECO:0000256" key="6">
    <source>
        <dbReference type="ARBA" id="ARBA00022843"/>
    </source>
</evidence>
<evidence type="ECO:0000313" key="12">
    <source>
        <dbReference type="EMBL" id="CCG81269.1"/>
    </source>
</evidence>
<dbReference type="OrthoDB" id="298344at2759"/>
<comment type="subcellular location">
    <subcellularLocation>
        <location evidence="2">Cytoplasm</location>
    </subcellularLocation>
    <subcellularLocation>
        <location evidence="1">Nucleus</location>
    </subcellularLocation>
</comment>
<dbReference type="GO" id="GO:0005634">
    <property type="term" value="C:nucleus"/>
    <property type="evidence" value="ECO:0007669"/>
    <property type="project" value="UniProtKB-SubCell"/>
</dbReference>
<feature type="region of interest" description="Disordered" evidence="10">
    <location>
        <begin position="24"/>
        <end position="88"/>
    </location>
</feature>
<dbReference type="PROSITE" id="PS50013">
    <property type="entry name" value="CHROMO_2"/>
    <property type="match status" value="1"/>
</dbReference>
<dbReference type="PANTHER" id="PTHR31169">
    <property type="entry name" value="OS05G0300700 PROTEIN"/>
    <property type="match status" value="1"/>
</dbReference>
<evidence type="ECO:0000313" key="13">
    <source>
        <dbReference type="Proteomes" id="UP000013776"/>
    </source>
</evidence>
<proteinExistence type="predicted"/>
<evidence type="ECO:0000256" key="1">
    <source>
        <dbReference type="ARBA" id="ARBA00004123"/>
    </source>
</evidence>
<evidence type="ECO:0000256" key="7">
    <source>
        <dbReference type="ARBA" id="ARBA00023015"/>
    </source>
</evidence>
<evidence type="ECO:0000256" key="10">
    <source>
        <dbReference type="SAM" id="MobiDB-lite"/>
    </source>
</evidence>
<dbReference type="VEuPathDB" id="FungiDB:TAPDE_000998"/>
<dbReference type="GO" id="GO:0006338">
    <property type="term" value="P:chromatin remodeling"/>
    <property type="evidence" value="ECO:0007669"/>
    <property type="project" value="UniProtKB-ARBA"/>
</dbReference>
<accession>R4X7E6</accession>
<dbReference type="EMBL" id="CAHR02000034">
    <property type="protein sequence ID" value="CCG81269.1"/>
    <property type="molecule type" value="Genomic_DNA"/>
</dbReference>
<dbReference type="Pfam" id="PF10497">
    <property type="entry name" value="zf-4CXXC_R1"/>
    <property type="match status" value="1"/>
</dbReference>
<evidence type="ECO:0000256" key="4">
    <source>
        <dbReference type="ARBA" id="ARBA00022499"/>
    </source>
</evidence>
<keyword evidence="7" id="KW-0805">Transcription regulation</keyword>